<evidence type="ECO:0000313" key="4">
    <source>
        <dbReference type="Proteomes" id="UP000887572"/>
    </source>
</evidence>
<keyword evidence="4" id="KW-1185">Reference proteome</keyword>
<dbReference type="PANTHER" id="PTHR22898:SF3">
    <property type="entry name" value="ALPHA-1,2-FUCOSYLTRANSFERASE-RELATED"/>
    <property type="match status" value="1"/>
</dbReference>
<dbReference type="InterPro" id="IPR052501">
    <property type="entry name" value="Alpha-1-2_FucT"/>
</dbReference>
<proteinExistence type="predicted"/>
<evidence type="ECO:0000313" key="5">
    <source>
        <dbReference type="WBParaSite" id="Gr19_v10_g14001.t2"/>
    </source>
</evidence>
<reference evidence="5" key="1">
    <citation type="submission" date="2022-11" db="UniProtKB">
        <authorList>
            <consortium name="WormBaseParasite"/>
        </authorList>
    </citation>
    <scope>IDENTIFICATION</scope>
</reference>
<name>A0A914H615_GLORO</name>
<dbReference type="GO" id="GO:0005975">
    <property type="term" value="P:carbohydrate metabolic process"/>
    <property type="evidence" value="ECO:0007669"/>
    <property type="project" value="InterPro"/>
</dbReference>
<dbReference type="Pfam" id="PF01531">
    <property type="entry name" value="Glyco_transf_11"/>
    <property type="match status" value="1"/>
</dbReference>
<keyword evidence="1" id="KW-0328">Glycosyltransferase</keyword>
<dbReference type="GO" id="GO:0016020">
    <property type="term" value="C:membrane"/>
    <property type="evidence" value="ECO:0007669"/>
    <property type="project" value="InterPro"/>
</dbReference>
<organism evidence="4 5">
    <name type="scientific">Globodera rostochiensis</name>
    <name type="common">Golden nematode worm</name>
    <name type="synonym">Heterodera rostochiensis</name>
    <dbReference type="NCBI Taxonomy" id="31243"/>
    <lineage>
        <taxon>Eukaryota</taxon>
        <taxon>Metazoa</taxon>
        <taxon>Ecdysozoa</taxon>
        <taxon>Nematoda</taxon>
        <taxon>Chromadorea</taxon>
        <taxon>Rhabditida</taxon>
        <taxon>Tylenchina</taxon>
        <taxon>Tylenchomorpha</taxon>
        <taxon>Tylenchoidea</taxon>
        <taxon>Heteroderidae</taxon>
        <taxon>Heteroderinae</taxon>
        <taxon>Globodera</taxon>
    </lineage>
</organism>
<evidence type="ECO:0000256" key="2">
    <source>
        <dbReference type="ARBA" id="ARBA00022679"/>
    </source>
</evidence>
<evidence type="ECO:0000256" key="1">
    <source>
        <dbReference type="ARBA" id="ARBA00022676"/>
    </source>
</evidence>
<dbReference type="Proteomes" id="UP000887572">
    <property type="component" value="Unplaced"/>
</dbReference>
<sequence>MRFLFIFVIFINCPPLNDQHATKSILLTDGHNGKKIIPFYAVAQCSALNWNGKSPKTFGLAFRLPRNGAGRCDDGILICYPKTLTRNYFTGIGSASFWSRSFKVKRTFQVVNEKNNTVSQKCEAFLEKNGITNGKHWRGIYVYTKSLNDRKTNPTRQIILETSLTPRVYNFGSNTRQLAIHFGLRGNRYTTVTNEGKPYLTDEFNRNNLIVLFLIFKILGKPYLTDEFNRNNPYSKHLSKGAFLEEYTGLWLLGMDMLPSMDMNNVTVFIERSCSCTMEAWFTYPTDSIFPMNLSKMCKRNVTPEEYESGVWLPYMELESLLDESQFLQKNKNAQIKYIKANETENETFFVKSFAPGCCTYKDPQKAFSMIKEKYIKVMGNYFQSYKFFEKQRTEIRQIFQFGEEICKTVDTYQREFFDDDHTHKFCVHVRLGDFEKTGIESKNDFTELGIEFGFKYLKKKFDNISVVLLGAEKQFLMDLKIDRQLISNVFLPKAMSRGEDLAFAATACDSLLITASSSTFSWWIAYLMPDQSTFFYNSNFNGTKYSRENFLPDWIPIQLINGTMMLD</sequence>
<dbReference type="WBParaSite" id="Gr19_v10_g14001.t2">
    <property type="protein sequence ID" value="Gr19_v10_g14001.t2"/>
    <property type="gene ID" value="Gr19_v10_g14001"/>
</dbReference>
<dbReference type="GO" id="GO:0008107">
    <property type="term" value="F:galactoside 2-alpha-L-fucosyltransferase activity"/>
    <property type="evidence" value="ECO:0007669"/>
    <property type="project" value="InterPro"/>
</dbReference>
<accession>A0A914H615</accession>
<keyword evidence="3" id="KW-0732">Signal</keyword>
<dbReference type="AlphaFoldDB" id="A0A914H615"/>
<protein>
    <submittedName>
        <fullName evidence="5">L-Fucosyltransferase</fullName>
    </submittedName>
</protein>
<feature type="chain" id="PRO_5037824507" evidence="3">
    <location>
        <begin position="20"/>
        <end position="568"/>
    </location>
</feature>
<keyword evidence="2" id="KW-0808">Transferase</keyword>
<dbReference type="PANTHER" id="PTHR22898">
    <property type="entry name" value="UNCHARACTERIZED GLYCOSOL TRANSFERASE-RELATED"/>
    <property type="match status" value="1"/>
</dbReference>
<evidence type="ECO:0000256" key="3">
    <source>
        <dbReference type="SAM" id="SignalP"/>
    </source>
</evidence>
<dbReference type="InterPro" id="IPR002516">
    <property type="entry name" value="Glyco_trans_11"/>
</dbReference>
<feature type="signal peptide" evidence="3">
    <location>
        <begin position="1"/>
        <end position="19"/>
    </location>
</feature>